<dbReference type="Proteomes" id="UP000051757">
    <property type="component" value="Unassembled WGS sequence"/>
</dbReference>
<evidence type="ECO:0000313" key="1">
    <source>
        <dbReference type="EMBL" id="KRG51202.1"/>
    </source>
</evidence>
<protein>
    <submittedName>
        <fullName evidence="1">Uncharacterized protein</fullName>
    </submittedName>
</protein>
<comment type="caution">
    <text evidence="1">The sequence shown here is derived from an EMBL/GenBank/DDBJ whole genome shotgun (WGS) entry which is preliminary data.</text>
</comment>
<accession>A0A0R0BA37</accession>
<dbReference type="EMBL" id="LLXV01000027">
    <property type="protein sequence ID" value="KRG51202.1"/>
    <property type="molecule type" value="Genomic_DNA"/>
</dbReference>
<evidence type="ECO:0000313" key="2">
    <source>
        <dbReference type="Proteomes" id="UP000051757"/>
    </source>
</evidence>
<keyword evidence="2" id="KW-1185">Reference proteome</keyword>
<sequence>MMHRRNVRRKVEEGLLHAVVVLPIMPGRWWNRMRTPVRFRAEPMLGCAEVMAPVGSVPTKVGTYQSGS</sequence>
<organism evidence="1 2">
    <name type="scientific">Stenotrophomonas beteli</name>
    <dbReference type="NCBI Taxonomy" id="3384461"/>
    <lineage>
        <taxon>Bacteria</taxon>
        <taxon>Pseudomonadati</taxon>
        <taxon>Pseudomonadota</taxon>
        <taxon>Gammaproteobacteria</taxon>
        <taxon>Lysobacterales</taxon>
        <taxon>Lysobacteraceae</taxon>
        <taxon>Stenotrophomonas</taxon>
        <taxon>Stenotrophomonas maltophilia group</taxon>
    </lineage>
</organism>
<gene>
    <name evidence="1" type="ORF">ARC23_10290</name>
</gene>
<proteinExistence type="predicted"/>
<reference evidence="1 2" key="1">
    <citation type="journal article" date="2016" name="Front. Microbiol.">
        <title>Genome Sequence of Type Strains of Genus Stenotrophomonas.</title>
        <authorList>
            <person name="Patil P.P."/>
            <person name="Midha S."/>
            <person name="Kumar S."/>
            <person name="Patil P.B."/>
        </authorList>
    </citation>
    <scope>NUCLEOTIDE SEQUENCE [LARGE SCALE GENOMIC DNA]</scope>
    <source>
        <strain evidence="1 2">LMG 978</strain>
    </source>
</reference>
<name>A0A0R0BA37_9GAMM</name>
<dbReference type="AlphaFoldDB" id="A0A0R0BA37"/>